<feature type="transmembrane region" description="Helical" evidence="1">
    <location>
        <begin position="38"/>
        <end position="57"/>
    </location>
</feature>
<comment type="caution">
    <text evidence="2">The sequence shown here is derived from an EMBL/GenBank/DDBJ whole genome shotgun (WGS) entry which is preliminary data.</text>
</comment>
<reference evidence="2 3" key="1">
    <citation type="submission" date="2020-05" db="EMBL/GenBank/DDBJ databases">
        <title>Draft genome of Flavobacterium sp. IMCC34852.</title>
        <authorList>
            <person name="Song J."/>
            <person name="Cho J.-C."/>
        </authorList>
    </citation>
    <scope>NUCLEOTIDE SEQUENCE [LARGE SCALE GENOMIC DNA]</scope>
    <source>
        <strain evidence="2 3">IMCC34852</strain>
    </source>
</reference>
<dbReference type="InterPro" id="IPR025250">
    <property type="entry name" value="DUF4199"/>
</dbReference>
<feature type="transmembrane region" description="Helical" evidence="1">
    <location>
        <begin position="140"/>
        <end position="159"/>
    </location>
</feature>
<feature type="transmembrane region" description="Helical" evidence="1">
    <location>
        <begin position="69"/>
        <end position="96"/>
    </location>
</feature>
<accession>A0A7Y3R861</accession>
<sequence>MKNYSIEIKWTLRFILLVLAWAIGEKFIGLHDKHIDKYIIYTNLFALPAFLFFYLALREKKKYFFNNQITWSQGFISGVILSFFIALLIPFAQLVIYKSITPHFFETAIEYKTKSPLLKYHMTLEAARQYFNLRSFIIESIYTVLSMGTIAGAIIALIIRNKK</sequence>
<keyword evidence="1" id="KW-0472">Membrane</keyword>
<dbReference type="EMBL" id="JABEVX010000002">
    <property type="protein sequence ID" value="NNT71720.1"/>
    <property type="molecule type" value="Genomic_DNA"/>
</dbReference>
<keyword evidence="1" id="KW-1133">Transmembrane helix</keyword>
<keyword evidence="1" id="KW-0812">Transmembrane</keyword>
<dbReference type="Pfam" id="PF13858">
    <property type="entry name" value="DUF4199"/>
    <property type="match status" value="1"/>
</dbReference>
<proteinExistence type="predicted"/>
<evidence type="ECO:0000313" key="3">
    <source>
        <dbReference type="Proteomes" id="UP000536509"/>
    </source>
</evidence>
<name>A0A7Y3R861_9FLAO</name>
<dbReference type="Proteomes" id="UP000536509">
    <property type="component" value="Unassembled WGS sequence"/>
</dbReference>
<evidence type="ECO:0000313" key="2">
    <source>
        <dbReference type="EMBL" id="NNT71720.1"/>
    </source>
</evidence>
<evidence type="ECO:0000256" key="1">
    <source>
        <dbReference type="SAM" id="Phobius"/>
    </source>
</evidence>
<protein>
    <submittedName>
        <fullName evidence="2">DUF4199 domain-containing protein</fullName>
    </submittedName>
</protein>
<keyword evidence="3" id="KW-1185">Reference proteome</keyword>
<dbReference type="RefSeq" id="WP_171221900.1">
    <property type="nucleotide sequence ID" value="NZ_CP121446.1"/>
</dbReference>
<organism evidence="2 3">
    <name type="scientific">Flavobacterium rivulicola</name>
    <dbReference type="NCBI Taxonomy" id="2732161"/>
    <lineage>
        <taxon>Bacteria</taxon>
        <taxon>Pseudomonadati</taxon>
        <taxon>Bacteroidota</taxon>
        <taxon>Flavobacteriia</taxon>
        <taxon>Flavobacteriales</taxon>
        <taxon>Flavobacteriaceae</taxon>
        <taxon>Flavobacterium</taxon>
    </lineage>
</organism>
<gene>
    <name evidence="2" type="ORF">HKT18_05760</name>
</gene>
<dbReference type="AlphaFoldDB" id="A0A7Y3R861"/>